<dbReference type="SUPFAM" id="SSF46785">
    <property type="entry name" value="Winged helix' DNA-binding domain"/>
    <property type="match status" value="1"/>
</dbReference>
<dbReference type="InterPro" id="IPR036390">
    <property type="entry name" value="WH_DNA-bd_sf"/>
</dbReference>
<protein>
    <submittedName>
        <fullName evidence="5">DNA processing protein</fullName>
    </submittedName>
</protein>
<gene>
    <name evidence="5" type="ORF">SAMN04489844_4352</name>
</gene>
<evidence type="ECO:0000259" key="4">
    <source>
        <dbReference type="Pfam" id="PF17782"/>
    </source>
</evidence>
<dbReference type="RefSeq" id="WP_139306663.1">
    <property type="nucleotide sequence ID" value="NZ_FNRT01000002.1"/>
</dbReference>
<feature type="domain" description="DprA winged helix" evidence="4">
    <location>
        <begin position="326"/>
        <end position="381"/>
    </location>
</feature>
<dbReference type="Pfam" id="PF02481">
    <property type="entry name" value="DNA_processg_A"/>
    <property type="match status" value="1"/>
</dbReference>
<dbReference type="Gene3D" id="1.10.10.10">
    <property type="entry name" value="Winged helix-like DNA-binding domain superfamily/Winged helix DNA-binding domain"/>
    <property type="match status" value="1"/>
</dbReference>
<feature type="domain" description="Smf/DprA SLOG" evidence="3">
    <location>
        <begin position="92"/>
        <end position="311"/>
    </location>
</feature>
<reference evidence="6" key="1">
    <citation type="submission" date="2016-10" db="EMBL/GenBank/DDBJ databases">
        <authorList>
            <person name="Varghese N."/>
            <person name="Submissions S."/>
        </authorList>
    </citation>
    <scope>NUCLEOTIDE SEQUENCE [LARGE SCALE GENOMIC DNA]</scope>
    <source>
        <strain evidence="6">DSM 22017</strain>
    </source>
</reference>
<feature type="region of interest" description="Disordered" evidence="2">
    <location>
        <begin position="313"/>
        <end position="335"/>
    </location>
</feature>
<comment type="similarity">
    <text evidence="1">Belongs to the DprA/Smf family.</text>
</comment>
<evidence type="ECO:0000313" key="6">
    <source>
        <dbReference type="Proteomes" id="UP000198742"/>
    </source>
</evidence>
<dbReference type="EMBL" id="FNRT01000002">
    <property type="protein sequence ID" value="SED40749.1"/>
    <property type="molecule type" value="Genomic_DNA"/>
</dbReference>
<dbReference type="Gene3D" id="3.40.50.450">
    <property type="match status" value="1"/>
</dbReference>
<dbReference type="Pfam" id="PF17782">
    <property type="entry name" value="WHD_DprA"/>
    <property type="match status" value="1"/>
</dbReference>
<dbReference type="OrthoDB" id="9785707at2"/>
<accession>A0A1H5AEE0</accession>
<feature type="compositionally biased region" description="Basic and acidic residues" evidence="2">
    <location>
        <begin position="317"/>
        <end position="334"/>
    </location>
</feature>
<evidence type="ECO:0000259" key="3">
    <source>
        <dbReference type="Pfam" id="PF02481"/>
    </source>
</evidence>
<sequence length="391" mass="40877">MSAAHLRSGSPVGDPAHPVPEADRLARVALSCAVEPGDGTTSALVLAMGAERALEKSLSAGPGDVGEMLAQRLAEVDPARQLDQAARCGIRFLVPGDPEWPTGLDALDDCITADGFGGTPPGLWVRGPMPLTELATSVAVVGSRAASVYGVEMTRSVCEHLALAGVPVVSGGALGIDFEAHDATLSADGVTAAVLACGVDRVYPAQNRLLLQHLAAEFAVVSEQPPGSAPTRPRFLARNRLIAAMTAGTVVVEAALRSGALNTAGWAESLSRRVMCVPGPVTSYTSKGVNNFLREGRGTVVTHGAEVLEQVGAAGEHLLDPPRGESRPRDDLTPTERQVVEWVPVSEPAPVDSIARRCGLPLRTTQGALRRLEAKEFVRQTDEGWRLVPDG</sequence>
<dbReference type="AlphaFoldDB" id="A0A1H5AEE0"/>
<evidence type="ECO:0000313" key="5">
    <source>
        <dbReference type="EMBL" id="SED40749.1"/>
    </source>
</evidence>
<dbReference type="PANTHER" id="PTHR43022">
    <property type="entry name" value="PROTEIN SMF"/>
    <property type="match status" value="1"/>
</dbReference>
<dbReference type="STRING" id="402596.SAMN04489844_4352"/>
<dbReference type="PANTHER" id="PTHR43022:SF1">
    <property type="entry name" value="PROTEIN SMF"/>
    <property type="match status" value="1"/>
</dbReference>
<dbReference type="Proteomes" id="UP000198742">
    <property type="component" value="Unassembled WGS sequence"/>
</dbReference>
<keyword evidence="6" id="KW-1185">Reference proteome</keyword>
<name>A0A1H5AEE0_9ACTN</name>
<dbReference type="NCBIfam" id="TIGR00732">
    <property type="entry name" value="dprA"/>
    <property type="match status" value="1"/>
</dbReference>
<evidence type="ECO:0000256" key="1">
    <source>
        <dbReference type="ARBA" id="ARBA00006525"/>
    </source>
</evidence>
<dbReference type="InterPro" id="IPR041614">
    <property type="entry name" value="DprA_WH"/>
</dbReference>
<dbReference type="InterPro" id="IPR057666">
    <property type="entry name" value="DrpA_SLOG"/>
</dbReference>
<dbReference type="SUPFAM" id="SSF102405">
    <property type="entry name" value="MCP/YpsA-like"/>
    <property type="match status" value="1"/>
</dbReference>
<dbReference type="InterPro" id="IPR003488">
    <property type="entry name" value="DprA"/>
</dbReference>
<proteinExistence type="inferred from homology"/>
<evidence type="ECO:0000256" key="2">
    <source>
        <dbReference type="SAM" id="MobiDB-lite"/>
    </source>
</evidence>
<organism evidence="5 6">
    <name type="scientific">Nocardioides exalbidus</name>
    <dbReference type="NCBI Taxonomy" id="402596"/>
    <lineage>
        <taxon>Bacteria</taxon>
        <taxon>Bacillati</taxon>
        <taxon>Actinomycetota</taxon>
        <taxon>Actinomycetes</taxon>
        <taxon>Propionibacteriales</taxon>
        <taxon>Nocardioidaceae</taxon>
        <taxon>Nocardioides</taxon>
    </lineage>
</organism>
<dbReference type="GO" id="GO:0009294">
    <property type="term" value="P:DNA-mediated transformation"/>
    <property type="evidence" value="ECO:0007669"/>
    <property type="project" value="InterPro"/>
</dbReference>
<dbReference type="InterPro" id="IPR036388">
    <property type="entry name" value="WH-like_DNA-bd_sf"/>
</dbReference>